<protein>
    <submittedName>
        <fullName evidence="4">HlyD family efflux transporter periplasmic adaptor subunit</fullName>
    </submittedName>
    <submittedName>
        <fullName evidence="3">Membrane fusion protein, macrolide-specific efflux system</fullName>
    </submittedName>
</protein>
<feature type="domain" description="CzcB-like C-terminal circularly permuted SH3-like" evidence="2">
    <location>
        <begin position="133"/>
        <end position="187"/>
    </location>
</feature>
<reference evidence="4 6" key="2">
    <citation type="submission" date="2019-03" db="EMBL/GenBank/DDBJ databases">
        <title>Genomics of glacier-inhabiting Cryobacterium strains.</title>
        <authorList>
            <person name="Liu Q."/>
            <person name="Xin Y.-H."/>
        </authorList>
    </citation>
    <scope>NUCLEOTIDE SEQUENCE [LARGE SCALE GENOMIC DNA]</scope>
    <source>
        <strain evidence="4 6">Hh8</strain>
    </source>
</reference>
<evidence type="ECO:0000259" key="2">
    <source>
        <dbReference type="Pfam" id="PF25975"/>
    </source>
</evidence>
<keyword evidence="6" id="KW-1185">Reference proteome</keyword>
<gene>
    <name evidence="4" type="ORF">E3O21_16160</name>
    <name evidence="3" type="ORF">SAMN05216368_105300</name>
</gene>
<dbReference type="GO" id="GO:1990281">
    <property type="term" value="C:efflux pump complex"/>
    <property type="evidence" value="ECO:0007669"/>
    <property type="project" value="TreeGrafter"/>
</dbReference>
<dbReference type="Pfam" id="PF25975">
    <property type="entry name" value="CzcB_C"/>
    <property type="match status" value="1"/>
</dbReference>
<dbReference type="AlphaFoldDB" id="A0A4R8UZT7"/>
<organism evidence="3 5">
    <name type="scientific">Cryobacterium flavum</name>
    <dbReference type="NCBI Taxonomy" id="1424659"/>
    <lineage>
        <taxon>Bacteria</taxon>
        <taxon>Bacillati</taxon>
        <taxon>Actinomycetota</taxon>
        <taxon>Actinomycetes</taxon>
        <taxon>Micrococcales</taxon>
        <taxon>Microbacteriaceae</taxon>
        <taxon>Cryobacterium</taxon>
    </lineage>
</organism>
<dbReference type="EMBL" id="FNIB01000005">
    <property type="protein sequence ID" value="SDN46496.1"/>
    <property type="molecule type" value="Genomic_DNA"/>
</dbReference>
<proteinExistence type="predicted"/>
<dbReference type="PANTHER" id="PTHR30469:SF33">
    <property type="entry name" value="SLR1207 PROTEIN"/>
    <property type="match status" value="1"/>
</dbReference>
<dbReference type="Proteomes" id="UP000298252">
    <property type="component" value="Unassembled WGS sequence"/>
</dbReference>
<sequence>MNVAVGDVVSAGSSRRSSTGAAAAGGTAAAGAGSTTTASSAAFTIVGTDAWTVDLTVGEADVALIAANDQVELSLDDGTAFFGTVSEIGLLPSTTTGVAAYPVVVAVTGTPEGLFDGVAVTAAIVYERRTDVLTVASAAVTSVDGASVVTVKDADGTEVSTPVTVGATVGNLTEITAGLAEGDEVIVDTFTPGSGNAGTDRTGGFPGGEMPTGDFPAGQMPGGANNG</sequence>
<dbReference type="Proteomes" id="UP000199639">
    <property type="component" value="Unassembled WGS sequence"/>
</dbReference>
<evidence type="ECO:0000256" key="1">
    <source>
        <dbReference type="SAM" id="MobiDB-lite"/>
    </source>
</evidence>
<accession>A0A4R8UZT7</accession>
<dbReference type="RefSeq" id="WP_092340463.1">
    <property type="nucleotide sequence ID" value="NZ_FNIB01000005.1"/>
</dbReference>
<reference evidence="3 5" key="1">
    <citation type="submission" date="2016-10" db="EMBL/GenBank/DDBJ databases">
        <authorList>
            <person name="Varghese N."/>
            <person name="Submissions S."/>
        </authorList>
    </citation>
    <scope>NUCLEOTIDE SEQUENCE [LARGE SCALE GENOMIC DNA]</scope>
    <source>
        <strain evidence="3 5">CGMCC 1.11215</strain>
    </source>
</reference>
<dbReference type="InterPro" id="IPR058649">
    <property type="entry name" value="CzcB_C"/>
</dbReference>
<dbReference type="Gene3D" id="2.40.30.170">
    <property type="match status" value="1"/>
</dbReference>
<dbReference type="STRING" id="1424659.SAMN05216368_105300"/>
<dbReference type="GO" id="GO:0015562">
    <property type="term" value="F:efflux transmembrane transporter activity"/>
    <property type="evidence" value="ECO:0007669"/>
    <property type="project" value="TreeGrafter"/>
</dbReference>
<evidence type="ECO:0000313" key="4">
    <source>
        <dbReference type="EMBL" id="TFB73802.1"/>
    </source>
</evidence>
<feature type="region of interest" description="Disordered" evidence="1">
    <location>
        <begin position="190"/>
        <end position="227"/>
    </location>
</feature>
<dbReference type="EMBL" id="SOFD01000038">
    <property type="protein sequence ID" value="TFB73802.1"/>
    <property type="molecule type" value="Genomic_DNA"/>
</dbReference>
<evidence type="ECO:0000313" key="3">
    <source>
        <dbReference type="EMBL" id="SDN46496.1"/>
    </source>
</evidence>
<evidence type="ECO:0000313" key="6">
    <source>
        <dbReference type="Proteomes" id="UP000298252"/>
    </source>
</evidence>
<name>A0A4R8UZT7_9MICO</name>
<dbReference type="PANTHER" id="PTHR30469">
    <property type="entry name" value="MULTIDRUG RESISTANCE PROTEIN MDTA"/>
    <property type="match status" value="1"/>
</dbReference>
<dbReference type="Gene3D" id="2.40.420.20">
    <property type="match status" value="1"/>
</dbReference>
<evidence type="ECO:0000313" key="5">
    <source>
        <dbReference type="Proteomes" id="UP000199639"/>
    </source>
</evidence>